<dbReference type="AlphaFoldDB" id="A0A8H4F4S6"/>
<protein>
    <submittedName>
        <fullName evidence="1">Uncharacterized protein</fullName>
    </submittedName>
</protein>
<proteinExistence type="predicted"/>
<feature type="non-terminal residue" evidence="1">
    <location>
        <position position="1"/>
    </location>
</feature>
<gene>
    <name evidence="1" type="ORF">FB192DRAFT_1272616</name>
</gene>
<sequence length="64" mass="7418">KIASQWLKKENRMTIITIHQVTIVSTLVKRAFGQFYDFENFTLGGENTTYYSLRLATLTFAVLK</sequence>
<accession>A0A8H4F4S6</accession>
<evidence type="ECO:0000313" key="2">
    <source>
        <dbReference type="Proteomes" id="UP000469890"/>
    </source>
</evidence>
<evidence type="ECO:0000313" key="1">
    <source>
        <dbReference type="EMBL" id="KAF1806312.1"/>
    </source>
</evidence>
<comment type="caution">
    <text evidence="1">The sequence shown here is derived from an EMBL/GenBank/DDBJ whole genome shotgun (WGS) entry which is preliminary data.</text>
</comment>
<dbReference type="EMBL" id="JAAECE010000001">
    <property type="protein sequence ID" value="KAF1806312.1"/>
    <property type="molecule type" value="Genomic_DNA"/>
</dbReference>
<name>A0A8H4F4S6_MUCCL</name>
<reference evidence="1 2" key="1">
    <citation type="submission" date="2019-09" db="EMBL/GenBank/DDBJ databases">
        <authorList>
            <consortium name="DOE Joint Genome Institute"/>
            <person name="Mondo S.J."/>
            <person name="Navarro-Mendoza M.I."/>
            <person name="Perez-Arques C."/>
            <person name="Panchal S."/>
            <person name="Nicolas F.E."/>
            <person name="Ganguly P."/>
            <person name="Pangilinan J."/>
            <person name="Grigoriev I."/>
            <person name="Heitman J."/>
            <person name="Sanya K."/>
            <person name="Garre V."/>
        </authorList>
    </citation>
    <scope>NUCLEOTIDE SEQUENCE [LARGE SCALE GENOMIC DNA]</scope>
    <source>
        <strain evidence="1 2">MU402</strain>
    </source>
</reference>
<organism evidence="1 2">
    <name type="scientific">Mucor circinelloides f. lusitanicus</name>
    <name type="common">Mucor racemosus var. lusitanicus</name>
    <dbReference type="NCBI Taxonomy" id="29924"/>
    <lineage>
        <taxon>Eukaryota</taxon>
        <taxon>Fungi</taxon>
        <taxon>Fungi incertae sedis</taxon>
        <taxon>Mucoromycota</taxon>
        <taxon>Mucoromycotina</taxon>
        <taxon>Mucoromycetes</taxon>
        <taxon>Mucorales</taxon>
        <taxon>Mucorineae</taxon>
        <taxon>Mucoraceae</taxon>
        <taxon>Mucor</taxon>
    </lineage>
</organism>
<dbReference type="Proteomes" id="UP000469890">
    <property type="component" value="Unassembled WGS sequence"/>
</dbReference>